<proteinExistence type="predicted"/>
<protein>
    <submittedName>
        <fullName evidence="1">Uncharacterized protein</fullName>
    </submittedName>
</protein>
<reference evidence="1" key="1">
    <citation type="submission" date="2014-09" db="EMBL/GenBank/DDBJ databases">
        <authorList>
            <person name="Magalhaes I.L.F."/>
            <person name="Oliveira U."/>
            <person name="Santos F.R."/>
            <person name="Vidigal T.H.D.A."/>
            <person name="Brescovit A.D."/>
            <person name="Santos A.J."/>
        </authorList>
    </citation>
    <scope>NUCLEOTIDE SEQUENCE</scope>
    <source>
        <tissue evidence="1">Shoot tissue taken approximately 20 cm above the soil surface</tissue>
    </source>
</reference>
<organism evidence="1">
    <name type="scientific">Arundo donax</name>
    <name type="common">Giant reed</name>
    <name type="synonym">Donax arundinaceus</name>
    <dbReference type="NCBI Taxonomy" id="35708"/>
    <lineage>
        <taxon>Eukaryota</taxon>
        <taxon>Viridiplantae</taxon>
        <taxon>Streptophyta</taxon>
        <taxon>Embryophyta</taxon>
        <taxon>Tracheophyta</taxon>
        <taxon>Spermatophyta</taxon>
        <taxon>Magnoliopsida</taxon>
        <taxon>Liliopsida</taxon>
        <taxon>Poales</taxon>
        <taxon>Poaceae</taxon>
        <taxon>PACMAD clade</taxon>
        <taxon>Arundinoideae</taxon>
        <taxon>Arundineae</taxon>
        <taxon>Arundo</taxon>
    </lineage>
</organism>
<reference evidence="1" key="2">
    <citation type="journal article" date="2015" name="Data Brief">
        <title>Shoot transcriptome of the giant reed, Arundo donax.</title>
        <authorList>
            <person name="Barrero R.A."/>
            <person name="Guerrero F.D."/>
            <person name="Moolhuijzen P."/>
            <person name="Goolsby J.A."/>
            <person name="Tidwell J."/>
            <person name="Bellgard S.E."/>
            <person name="Bellgard M.I."/>
        </authorList>
    </citation>
    <scope>NUCLEOTIDE SEQUENCE</scope>
    <source>
        <tissue evidence="1">Shoot tissue taken approximately 20 cm above the soil surface</tissue>
    </source>
</reference>
<evidence type="ECO:0000313" key="1">
    <source>
        <dbReference type="EMBL" id="JAD88877.1"/>
    </source>
</evidence>
<dbReference type="AlphaFoldDB" id="A0A0A9DYP1"/>
<sequence length="23" mass="2771">MMALYFSSPEIDRSSYQIMFQEP</sequence>
<dbReference type="EMBL" id="GBRH01209018">
    <property type="protein sequence ID" value="JAD88877.1"/>
    <property type="molecule type" value="Transcribed_RNA"/>
</dbReference>
<accession>A0A0A9DYP1</accession>
<name>A0A0A9DYP1_ARUDO</name>